<dbReference type="AlphaFoldDB" id="A0A1N6R7L2"/>
<reference evidence="4" key="1">
    <citation type="submission" date="2017-01" db="EMBL/GenBank/DDBJ databases">
        <authorList>
            <person name="Varghese N."/>
            <person name="Submissions S."/>
        </authorList>
    </citation>
    <scope>NUCLEOTIDE SEQUENCE [LARGE SCALE GENOMIC DNA]</scope>
    <source>
        <strain evidence="4">UM1</strain>
    </source>
</reference>
<dbReference type="SMART" id="SM00155">
    <property type="entry name" value="PLDc"/>
    <property type="match status" value="2"/>
</dbReference>
<dbReference type="PANTHER" id="PTHR21248:SF12">
    <property type="entry name" value="CARDIOLIPIN SYNTHASE C"/>
    <property type="match status" value="1"/>
</dbReference>
<keyword evidence="1" id="KW-0732">Signal</keyword>
<organism evidence="3 4">
    <name type="scientific">Solilutibacter tolerans</name>
    <dbReference type="NCBI Taxonomy" id="1604334"/>
    <lineage>
        <taxon>Bacteria</taxon>
        <taxon>Pseudomonadati</taxon>
        <taxon>Pseudomonadota</taxon>
        <taxon>Gammaproteobacteria</taxon>
        <taxon>Lysobacterales</taxon>
        <taxon>Lysobacteraceae</taxon>
        <taxon>Solilutibacter</taxon>
    </lineage>
</organism>
<dbReference type="CDD" id="cd09111">
    <property type="entry name" value="PLDc_ymdC_like_1"/>
    <property type="match status" value="1"/>
</dbReference>
<evidence type="ECO:0000313" key="4">
    <source>
        <dbReference type="Proteomes" id="UP000241788"/>
    </source>
</evidence>
<keyword evidence="4" id="KW-1185">Reference proteome</keyword>
<evidence type="ECO:0000313" key="3">
    <source>
        <dbReference type="EMBL" id="SIQ24813.1"/>
    </source>
</evidence>
<accession>A0A1N6R7L2</accession>
<feature type="domain" description="PLD phosphodiesterase" evidence="2">
    <location>
        <begin position="176"/>
        <end position="203"/>
    </location>
</feature>
<sequence>MWHALVLASALLASGCASLSETQRAEVSRIIDTERPTALDCDAADHCAQPSALLSQVKADDPQHHALIIDAGQDALMARIHLIRAARERVDLQTYIFDEDDAGRLVLRELIAAAHRGVKVRLLMDQLTAMKSARTLAALAGVHANFEAKVYNPVFNKGNLSYTDFAMATLCCFRRLNQRMHTKLLLIDGKVGITGGRNYQDDYYDWDAEYNFRDRDVMLSGPVTAEMAANFDAFWQSQRSVSVADLRDVAWVLRNEGVPALSTRPYDHPDRAHEMQQASNDAALLSERLGSRIRPVEGVSFVADLPQKHKRDESAAREVVAPSTHVLYGLIDSAQEEVLLQTPYLVLSDTAQELFESMQERAQPPRVVISTNSLAATDAFMVYALSHKYKRRYLRRFGFEIYEYKPHPQASPIDLVATRSLLTPEESSEREEALSLLRQKRREAWNSSARREYLVQRRLLFGSRGSPIPLEKAGVRIGLHAKSMVVDDAVGVIGTHNFDPRGDHYNTESAVIIRDRAFAAELAASIRGDIAPANSWVVAPRTRTPILPGLNYSLLKISEQLPLFDLWPLRYATSYEFVPGPQCPLPLRIGDPRFYDCYRAVGDFPEVDIGPKWFGTRVLTAFGAGLAPIL</sequence>
<dbReference type="InterPro" id="IPR001736">
    <property type="entry name" value="PLipase_D/transphosphatidylase"/>
</dbReference>
<dbReference type="STRING" id="1604334.SAMN05421546_0915"/>
<dbReference type="Proteomes" id="UP000241788">
    <property type="component" value="Unassembled WGS sequence"/>
</dbReference>
<dbReference type="Pfam" id="PF13091">
    <property type="entry name" value="PLDc_2"/>
    <property type="match status" value="2"/>
</dbReference>
<feature type="signal peptide" evidence="1">
    <location>
        <begin position="1"/>
        <end position="19"/>
    </location>
</feature>
<evidence type="ECO:0000256" key="1">
    <source>
        <dbReference type="SAM" id="SignalP"/>
    </source>
</evidence>
<dbReference type="SUPFAM" id="SSF56024">
    <property type="entry name" value="Phospholipase D/nuclease"/>
    <property type="match status" value="2"/>
</dbReference>
<proteinExistence type="predicted"/>
<dbReference type="PROSITE" id="PS50035">
    <property type="entry name" value="PLD"/>
    <property type="match status" value="2"/>
</dbReference>
<gene>
    <name evidence="3" type="ORF">SAMN05421546_0915</name>
</gene>
<dbReference type="OrthoDB" id="9814092at2"/>
<name>A0A1N6R7L2_9GAMM</name>
<dbReference type="EMBL" id="FTLW01000002">
    <property type="protein sequence ID" value="SIQ24813.1"/>
    <property type="molecule type" value="Genomic_DNA"/>
</dbReference>
<dbReference type="InterPro" id="IPR025202">
    <property type="entry name" value="PLD-like_dom"/>
</dbReference>
<dbReference type="Gene3D" id="3.30.870.10">
    <property type="entry name" value="Endonuclease Chain A"/>
    <property type="match status" value="2"/>
</dbReference>
<feature type="chain" id="PRO_5012862377" evidence="1">
    <location>
        <begin position="20"/>
        <end position="630"/>
    </location>
</feature>
<protein>
    <submittedName>
        <fullName evidence="3">PLD-like domain-containing protein</fullName>
    </submittedName>
</protein>
<dbReference type="PANTHER" id="PTHR21248">
    <property type="entry name" value="CARDIOLIPIN SYNTHASE"/>
    <property type="match status" value="1"/>
</dbReference>
<evidence type="ECO:0000259" key="2">
    <source>
        <dbReference type="PROSITE" id="PS50035"/>
    </source>
</evidence>
<dbReference type="RefSeq" id="WP_076585738.1">
    <property type="nucleotide sequence ID" value="NZ_FTLW01000002.1"/>
</dbReference>
<dbReference type="CDD" id="cd09113">
    <property type="entry name" value="PLDc_ymdC_like_2"/>
    <property type="match status" value="1"/>
</dbReference>
<dbReference type="GO" id="GO:0032049">
    <property type="term" value="P:cardiolipin biosynthetic process"/>
    <property type="evidence" value="ECO:0007669"/>
    <property type="project" value="UniProtKB-ARBA"/>
</dbReference>
<dbReference type="GO" id="GO:0030572">
    <property type="term" value="F:phosphatidyltransferase activity"/>
    <property type="evidence" value="ECO:0007669"/>
    <property type="project" value="UniProtKB-ARBA"/>
</dbReference>
<feature type="domain" description="PLD phosphodiesterase" evidence="2">
    <location>
        <begin position="475"/>
        <end position="502"/>
    </location>
</feature>